<reference evidence="1" key="1">
    <citation type="submission" date="2007-04" db="EMBL/GenBank/DDBJ databases">
        <title>Annotation of Pediculus humanus corporis strain USDA.</title>
        <authorList>
            <person name="Kirkness E."/>
            <person name="Hannick L."/>
            <person name="Hass B."/>
            <person name="Bruggner R."/>
            <person name="Lawson D."/>
            <person name="Bidwell S."/>
            <person name="Joardar V."/>
            <person name="Caler E."/>
            <person name="Walenz B."/>
            <person name="Inman J."/>
            <person name="Schobel S."/>
            <person name="Galinsky K."/>
            <person name="Amedeo P."/>
            <person name="Strausberg R."/>
        </authorList>
    </citation>
    <scope>NUCLEOTIDE SEQUENCE</scope>
    <source>
        <strain evidence="1">USDA</strain>
    </source>
</reference>
<reference evidence="1" key="2">
    <citation type="submission" date="2007-04" db="EMBL/GenBank/DDBJ databases">
        <title>The genome of the human body louse.</title>
        <authorList>
            <consortium name="The Human Body Louse Genome Consortium"/>
            <person name="Kirkness E."/>
            <person name="Walenz B."/>
            <person name="Hass B."/>
            <person name="Bruggner R."/>
            <person name="Strausberg R."/>
        </authorList>
    </citation>
    <scope>NUCLEOTIDE SEQUENCE</scope>
    <source>
        <strain evidence="1">USDA</strain>
    </source>
</reference>
<dbReference type="VEuPathDB" id="VectorBase:PHUM406280"/>
<accession>E0VRX4</accession>
<dbReference type="GeneID" id="8234013"/>
<evidence type="ECO:0000313" key="3">
    <source>
        <dbReference type="Proteomes" id="UP000009046"/>
    </source>
</evidence>
<dbReference type="EMBL" id="AAZO01004880">
    <property type="status" value="NOT_ANNOTATED_CDS"/>
    <property type="molecule type" value="Genomic_DNA"/>
</dbReference>
<dbReference type="KEGG" id="phu:Phum_PHUM406280"/>
<evidence type="ECO:0000313" key="2">
    <source>
        <dbReference type="EnsemblMetazoa" id="PHUM406280-PA"/>
    </source>
</evidence>
<dbReference type="RefSeq" id="XP_002428868.1">
    <property type="nucleotide sequence ID" value="XM_002428823.1"/>
</dbReference>
<dbReference type="InParanoid" id="E0VRX4"/>
<keyword evidence="3" id="KW-1185">Reference proteome</keyword>
<gene>
    <name evidence="2" type="primary">8234013</name>
    <name evidence="1" type="ORF">Phum_PHUM406280</name>
</gene>
<organism>
    <name type="scientific">Pediculus humanus subsp. corporis</name>
    <name type="common">Body louse</name>
    <dbReference type="NCBI Taxonomy" id="121224"/>
    <lineage>
        <taxon>Eukaryota</taxon>
        <taxon>Metazoa</taxon>
        <taxon>Ecdysozoa</taxon>
        <taxon>Arthropoda</taxon>
        <taxon>Hexapoda</taxon>
        <taxon>Insecta</taxon>
        <taxon>Pterygota</taxon>
        <taxon>Neoptera</taxon>
        <taxon>Paraneoptera</taxon>
        <taxon>Psocodea</taxon>
        <taxon>Troctomorpha</taxon>
        <taxon>Phthiraptera</taxon>
        <taxon>Anoplura</taxon>
        <taxon>Pediculidae</taxon>
        <taxon>Pediculus</taxon>
    </lineage>
</organism>
<sequence>MSNVSLSNERQSSEFTVERNSDFENSIYWIAKIRTLDFEEPMLFVQCGLFKFNTL</sequence>
<dbReference type="EnsemblMetazoa" id="PHUM406280-RA">
    <property type="protein sequence ID" value="PHUM406280-PA"/>
    <property type="gene ID" value="PHUM406280"/>
</dbReference>
<dbReference type="HOGENOM" id="CLU_3034766_0_0_1"/>
<dbReference type="EMBL" id="DS235616">
    <property type="protein sequence ID" value="EEB16130.1"/>
    <property type="molecule type" value="Genomic_DNA"/>
</dbReference>
<proteinExistence type="predicted"/>
<dbReference type="AlphaFoldDB" id="E0VRX4"/>
<protein>
    <submittedName>
        <fullName evidence="1 2">Uncharacterized protein</fullName>
    </submittedName>
</protein>
<dbReference type="CTD" id="8234013"/>
<reference evidence="2" key="3">
    <citation type="submission" date="2020-05" db="UniProtKB">
        <authorList>
            <consortium name="EnsemblMetazoa"/>
        </authorList>
    </citation>
    <scope>IDENTIFICATION</scope>
    <source>
        <strain evidence="2">USDA</strain>
    </source>
</reference>
<name>E0VRX4_PEDHC</name>
<evidence type="ECO:0000313" key="1">
    <source>
        <dbReference type="EMBL" id="EEB16130.1"/>
    </source>
</evidence>
<dbReference type="Proteomes" id="UP000009046">
    <property type="component" value="Unassembled WGS sequence"/>
</dbReference>